<feature type="transmembrane region" description="Helical" evidence="1">
    <location>
        <begin position="50"/>
        <end position="70"/>
    </location>
</feature>
<feature type="transmembrane region" description="Helical" evidence="1">
    <location>
        <begin position="134"/>
        <end position="155"/>
    </location>
</feature>
<reference evidence="2 3" key="1">
    <citation type="journal article" date="2016" name="Nat. Commun.">
        <title>Thousands of microbial genomes shed light on interconnected biogeochemical processes in an aquifer system.</title>
        <authorList>
            <person name="Anantharaman K."/>
            <person name="Brown C.T."/>
            <person name="Hug L.A."/>
            <person name="Sharon I."/>
            <person name="Castelle C.J."/>
            <person name="Probst A.J."/>
            <person name="Thomas B.C."/>
            <person name="Singh A."/>
            <person name="Wilkins M.J."/>
            <person name="Karaoz U."/>
            <person name="Brodie E.L."/>
            <person name="Williams K.H."/>
            <person name="Hubbard S.S."/>
            <person name="Banfield J.F."/>
        </authorList>
    </citation>
    <scope>NUCLEOTIDE SEQUENCE [LARGE SCALE GENOMIC DNA]</scope>
</reference>
<accession>A0A1G2DE78</accession>
<keyword evidence="1" id="KW-0472">Membrane</keyword>
<keyword evidence="1" id="KW-1133">Transmembrane helix</keyword>
<organism evidence="2 3">
    <name type="scientific">Candidatus Lloydbacteria bacterium RIFCSPLOWO2_01_FULL_50_20</name>
    <dbReference type="NCBI Taxonomy" id="1798665"/>
    <lineage>
        <taxon>Bacteria</taxon>
        <taxon>Candidatus Lloydiibacteriota</taxon>
    </lineage>
</organism>
<proteinExistence type="predicted"/>
<protein>
    <submittedName>
        <fullName evidence="2">Uncharacterized protein</fullName>
    </submittedName>
</protein>
<evidence type="ECO:0000256" key="1">
    <source>
        <dbReference type="SAM" id="Phobius"/>
    </source>
</evidence>
<comment type="caution">
    <text evidence="2">The sequence shown here is derived from an EMBL/GenBank/DDBJ whole genome shotgun (WGS) entry which is preliminary data.</text>
</comment>
<feature type="transmembrane region" description="Helical" evidence="1">
    <location>
        <begin position="105"/>
        <end position="122"/>
    </location>
</feature>
<dbReference type="AlphaFoldDB" id="A0A1G2DE78"/>
<dbReference type="EMBL" id="MHLP01000043">
    <property type="protein sequence ID" value="OGZ11078.1"/>
    <property type="molecule type" value="Genomic_DNA"/>
</dbReference>
<evidence type="ECO:0000313" key="2">
    <source>
        <dbReference type="EMBL" id="OGZ11078.1"/>
    </source>
</evidence>
<feature type="transmembrane region" description="Helical" evidence="1">
    <location>
        <begin position="27"/>
        <end position="44"/>
    </location>
</feature>
<name>A0A1G2DE78_9BACT</name>
<feature type="transmembrane region" description="Helical" evidence="1">
    <location>
        <begin position="161"/>
        <end position="178"/>
    </location>
</feature>
<feature type="transmembrane region" description="Helical" evidence="1">
    <location>
        <begin position="82"/>
        <end position="99"/>
    </location>
</feature>
<gene>
    <name evidence="2" type="ORF">A2942_02465</name>
</gene>
<sequence>MLIAGLIELSTAFPYIRDVRNGKTHPAIVSWSTWFVLAAIAAMASFSEGVYASGAILSALALECFLIIVFSVKKFHFAYTRFDVFCQLGALVGLFLWWWTDHPLFALISFVVIDAVGSLPTFRHAWRMPREETLLTFSLAIVGNLVALIAIPIYAIPEILVPAYLLVLNSMISITIIYRNRVKLAKELLKF</sequence>
<evidence type="ECO:0000313" key="3">
    <source>
        <dbReference type="Proteomes" id="UP000178534"/>
    </source>
</evidence>
<keyword evidence="1" id="KW-0812">Transmembrane</keyword>
<dbReference type="Proteomes" id="UP000178534">
    <property type="component" value="Unassembled WGS sequence"/>
</dbReference>